<accession>A0ACC1N1K8</accession>
<reference evidence="1" key="1">
    <citation type="submission" date="2022-08" db="EMBL/GenBank/DDBJ databases">
        <title>Genome Sequence of Lecanicillium fungicola.</title>
        <authorList>
            <person name="Buettner E."/>
        </authorList>
    </citation>
    <scope>NUCLEOTIDE SEQUENCE</scope>
    <source>
        <strain evidence="1">Babe33</strain>
    </source>
</reference>
<name>A0ACC1N1K8_9HYPO</name>
<proteinExistence type="predicted"/>
<organism evidence="1 2">
    <name type="scientific">Zarea fungicola</name>
    <dbReference type="NCBI Taxonomy" id="93591"/>
    <lineage>
        <taxon>Eukaryota</taxon>
        <taxon>Fungi</taxon>
        <taxon>Dikarya</taxon>
        <taxon>Ascomycota</taxon>
        <taxon>Pezizomycotina</taxon>
        <taxon>Sordariomycetes</taxon>
        <taxon>Hypocreomycetidae</taxon>
        <taxon>Hypocreales</taxon>
        <taxon>Cordycipitaceae</taxon>
        <taxon>Zarea</taxon>
    </lineage>
</organism>
<dbReference type="Proteomes" id="UP001143910">
    <property type="component" value="Unassembled WGS sequence"/>
</dbReference>
<comment type="caution">
    <text evidence="1">The sequence shown here is derived from an EMBL/GenBank/DDBJ whole genome shotgun (WGS) entry which is preliminary data.</text>
</comment>
<evidence type="ECO:0000313" key="1">
    <source>
        <dbReference type="EMBL" id="KAJ2973175.1"/>
    </source>
</evidence>
<gene>
    <name evidence="1" type="ORF">NQ176_g6758</name>
</gene>
<keyword evidence="2" id="KW-1185">Reference proteome</keyword>
<protein>
    <submittedName>
        <fullName evidence="1">Uncharacterized protein</fullName>
    </submittedName>
</protein>
<evidence type="ECO:0000313" key="2">
    <source>
        <dbReference type="Proteomes" id="UP001143910"/>
    </source>
</evidence>
<sequence>MEQNLRQMPNTPPRNAFAVVLPSIPAKKISISSDGDIEPLRSKTKQCSPKCLSEMDADIIAIPEAASAAGGSAEVSLLSNRVRGNSAFFNNNGKRHTSQHELSDVRMKVNVVAGKNAMRKRLQRWKDKIMNSWSKNIDAELALFEEELNALKTQEFSYDDKVTDGEIMIQWEELKYNIWALVLNLQKYDLKGAEHVLHALGDSHELVSYNSMTEEIREEFIGFLLTRHLWRFVYCEIFEGEGLAWKSTRKYFQQMKRGMIQESDCHPSERRRVAFWLAQSYNFTELQPSMNAQREMMEEKRALLLSLFQNEPATRSMKILTLMLDDIVCGATRLALIFSSSKALLMKCWPSTVNIGAGQCSKSDMENIFLNKICRFALTTKPGLIKHGNADGEYHGVSSIMIKPEVLYY</sequence>
<dbReference type="EMBL" id="JANJQO010001014">
    <property type="protein sequence ID" value="KAJ2973175.1"/>
    <property type="molecule type" value="Genomic_DNA"/>
</dbReference>